<keyword evidence="3" id="KW-0963">Cytoplasm</keyword>
<evidence type="ECO:0000256" key="2">
    <source>
        <dbReference type="ARBA" id="ARBA00004496"/>
    </source>
</evidence>
<dbReference type="Proteomes" id="UP001230051">
    <property type="component" value="Unassembled WGS sequence"/>
</dbReference>
<comment type="subcellular location">
    <subcellularLocation>
        <location evidence="2">Cytoplasm</location>
    </subcellularLocation>
    <subcellularLocation>
        <location evidence="1">Nucleus</location>
    </subcellularLocation>
</comment>
<keyword evidence="7" id="KW-0539">Nucleus</keyword>
<dbReference type="SMART" id="SM00360">
    <property type="entry name" value="RRM"/>
    <property type="match status" value="2"/>
</dbReference>
<dbReference type="PROSITE" id="PS50102">
    <property type="entry name" value="RRM"/>
    <property type="match status" value="2"/>
</dbReference>
<evidence type="ECO:0000256" key="11">
    <source>
        <dbReference type="PROSITE-ProRule" id="PRU00176"/>
    </source>
</evidence>
<evidence type="ECO:0000256" key="12">
    <source>
        <dbReference type="SAM" id="MobiDB-lite"/>
    </source>
</evidence>
<keyword evidence="6 11" id="KW-0694">RNA-binding</keyword>
<proteinExistence type="predicted"/>
<keyword evidence="10" id="KW-0862">Zinc</keyword>
<dbReference type="AlphaFoldDB" id="A0AAD8CNI0"/>
<evidence type="ECO:0000313" key="16">
    <source>
        <dbReference type="Proteomes" id="UP001230051"/>
    </source>
</evidence>
<evidence type="ECO:0000256" key="4">
    <source>
        <dbReference type="ARBA" id="ARBA00022553"/>
    </source>
</evidence>
<evidence type="ECO:0000256" key="5">
    <source>
        <dbReference type="ARBA" id="ARBA00022737"/>
    </source>
</evidence>
<dbReference type="InterPro" id="IPR012677">
    <property type="entry name" value="Nucleotide-bd_a/b_plait_sf"/>
</dbReference>
<keyword evidence="10" id="KW-0479">Metal-binding</keyword>
<dbReference type="GO" id="GO:0098534">
    <property type="term" value="P:centriole assembly"/>
    <property type="evidence" value="ECO:0007669"/>
    <property type="project" value="UniProtKB-ARBA"/>
</dbReference>
<keyword evidence="5" id="KW-0677">Repeat</keyword>
<dbReference type="PROSITE" id="PS50158">
    <property type="entry name" value="ZF_CCHC"/>
    <property type="match status" value="1"/>
</dbReference>
<evidence type="ECO:0000256" key="6">
    <source>
        <dbReference type="ARBA" id="ARBA00022884"/>
    </source>
</evidence>
<feature type="compositionally biased region" description="Basic and acidic residues" evidence="12">
    <location>
        <begin position="467"/>
        <end position="489"/>
    </location>
</feature>
<dbReference type="SUPFAM" id="SSF54928">
    <property type="entry name" value="RNA-binding domain, RBD"/>
    <property type="match status" value="2"/>
</dbReference>
<dbReference type="PANTHER" id="PTHR48025">
    <property type="entry name" value="OS02G0815200 PROTEIN"/>
    <property type="match status" value="1"/>
</dbReference>
<feature type="domain" description="RRM" evidence="13">
    <location>
        <begin position="30"/>
        <end position="100"/>
    </location>
</feature>
<dbReference type="SMART" id="SM00343">
    <property type="entry name" value="ZnF_C2HC"/>
    <property type="match status" value="1"/>
</dbReference>
<dbReference type="InterPro" id="IPR001878">
    <property type="entry name" value="Znf_CCHC"/>
</dbReference>
<feature type="domain" description="RRM" evidence="13">
    <location>
        <begin position="106"/>
        <end position="176"/>
    </location>
</feature>
<comment type="caution">
    <text evidence="15">The sequence shown here is derived from an EMBL/GenBank/DDBJ whole genome shotgun (WGS) entry which is preliminary data.</text>
</comment>
<dbReference type="GO" id="GO:0003729">
    <property type="term" value="F:mRNA binding"/>
    <property type="evidence" value="ECO:0007669"/>
    <property type="project" value="TreeGrafter"/>
</dbReference>
<dbReference type="SUPFAM" id="SSF57756">
    <property type="entry name" value="Retrovirus zinc finger-like domains"/>
    <property type="match status" value="1"/>
</dbReference>
<dbReference type="Gene3D" id="3.30.70.330">
    <property type="match status" value="2"/>
</dbReference>
<evidence type="ECO:0000256" key="8">
    <source>
        <dbReference type="ARBA" id="ARBA00067851"/>
    </source>
</evidence>
<dbReference type="FunFam" id="3.30.70.330:FF:000046">
    <property type="entry name" value="RNA-binding protein 14 isoform X1"/>
    <property type="match status" value="2"/>
</dbReference>
<dbReference type="InterPro" id="IPR035979">
    <property type="entry name" value="RBD_domain_sf"/>
</dbReference>
<dbReference type="GO" id="GO:0010467">
    <property type="term" value="P:gene expression"/>
    <property type="evidence" value="ECO:0007669"/>
    <property type="project" value="UniProtKB-ARBA"/>
</dbReference>
<dbReference type="GO" id="GO:0008270">
    <property type="term" value="F:zinc ion binding"/>
    <property type="evidence" value="ECO:0007669"/>
    <property type="project" value="UniProtKB-KW"/>
</dbReference>
<dbReference type="GO" id="GO:0005634">
    <property type="term" value="C:nucleus"/>
    <property type="evidence" value="ECO:0007669"/>
    <property type="project" value="UniProtKB-SubCell"/>
</dbReference>
<protein>
    <recommendedName>
        <fullName evidence="8">RNA-binding protein 14</fullName>
    </recommendedName>
    <alternativeName>
        <fullName evidence="9">RNA-binding motif protein 14</fullName>
    </alternativeName>
</protein>
<gene>
    <name evidence="15" type="primary">Rbm14</name>
    <name evidence="15" type="ORF">AOXY_G27928</name>
</gene>
<evidence type="ECO:0000259" key="13">
    <source>
        <dbReference type="PROSITE" id="PS50102"/>
    </source>
</evidence>
<dbReference type="CDD" id="cd12608">
    <property type="entry name" value="RRM1_CoAA"/>
    <property type="match status" value="1"/>
</dbReference>
<dbReference type="InterPro" id="IPR036875">
    <property type="entry name" value="Znf_CCHC_sf"/>
</dbReference>
<evidence type="ECO:0000256" key="10">
    <source>
        <dbReference type="PROSITE-ProRule" id="PRU00047"/>
    </source>
</evidence>
<evidence type="ECO:0000313" key="15">
    <source>
        <dbReference type="EMBL" id="KAK1154902.1"/>
    </source>
</evidence>
<dbReference type="Pfam" id="PF00076">
    <property type="entry name" value="RRM_1"/>
    <property type="match status" value="2"/>
</dbReference>
<feature type="domain" description="CCHC-type" evidence="14">
    <location>
        <begin position="189"/>
        <end position="203"/>
    </location>
</feature>
<dbReference type="InterPro" id="IPR000504">
    <property type="entry name" value="RRM_dom"/>
</dbReference>
<feature type="region of interest" description="Disordered" evidence="12">
    <location>
        <begin position="457"/>
        <end position="495"/>
    </location>
</feature>
<dbReference type="PANTHER" id="PTHR48025:SF1">
    <property type="entry name" value="RRM DOMAIN-CONTAINING PROTEIN"/>
    <property type="match status" value="1"/>
</dbReference>
<dbReference type="EMBL" id="JAGXEW010000033">
    <property type="protein sequence ID" value="KAK1154902.1"/>
    <property type="molecule type" value="Genomic_DNA"/>
</dbReference>
<evidence type="ECO:0000256" key="3">
    <source>
        <dbReference type="ARBA" id="ARBA00022490"/>
    </source>
</evidence>
<evidence type="ECO:0000256" key="9">
    <source>
        <dbReference type="ARBA" id="ARBA00075694"/>
    </source>
</evidence>
<dbReference type="InterPro" id="IPR050502">
    <property type="entry name" value="Euk_RNA-bind_prot"/>
</dbReference>
<accession>A0AAD8CNI0</accession>
<evidence type="ECO:0000256" key="7">
    <source>
        <dbReference type="ARBA" id="ARBA00023242"/>
    </source>
</evidence>
<name>A0AAD8CNI0_ACIOX</name>
<dbReference type="GO" id="GO:0005737">
    <property type="term" value="C:cytoplasm"/>
    <property type="evidence" value="ECO:0007669"/>
    <property type="project" value="UniProtKB-SubCell"/>
</dbReference>
<keyword evidence="4" id="KW-0597">Phosphoprotein</keyword>
<reference evidence="15" key="1">
    <citation type="submission" date="2022-02" db="EMBL/GenBank/DDBJ databases">
        <title>Atlantic sturgeon de novo genome assembly.</title>
        <authorList>
            <person name="Stock M."/>
            <person name="Klopp C."/>
            <person name="Guiguen Y."/>
            <person name="Cabau C."/>
            <person name="Parinello H."/>
            <person name="Santidrian Yebra-Pimentel E."/>
            <person name="Kuhl H."/>
            <person name="Dirks R.P."/>
            <person name="Guessner J."/>
            <person name="Wuertz S."/>
            <person name="Du K."/>
            <person name="Schartl M."/>
        </authorList>
    </citation>
    <scope>NUCLEOTIDE SEQUENCE</scope>
    <source>
        <strain evidence="15">STURGEONOMICS-FGT-2020</strain>
        <tissue evidence="15">Whole blood</tissue>
    </source>
</reference>
<keyword evidence="10" id="KW-0863">Zinc-finger</keyword>
<sequence>MDAGITKAGMTYGAALTPADLTPTDTVPTVKIFVGNLSADTSQDELAAVFEPYGTVMSCSVLRQFAFVHLAGREGAARAVRELHGREFRGRNLVVEESRGRPRNSTKVFVGNLAALCSAPDLQELFQTFGKVLECDKVKGYAFVHMESQEAALQAIEALHGTRYKGRPLSVELSKVQPSKRPSTGKIPCVSCGKPGHYAGDCPLSQLQLQLQTQPQAQPQTVLEHYQNQAVAMAAGVPLPPQYQVRHALPNSLYTAYPPSVYGSAYGADGTLLYRTVPDHMYSPVANAAAFNAMANQLYATVDNQGYAATVSSPAYAAASTPVYSGTAGGASSPAYSASVTDPAYSYGAIGSAVPVADLSAQAVFEATQAQFYAQQQEKPGSPAAAIAAAAAAAAAAAYYGTQERGAERGFQYQRKRALLPTPTSAEEELISYQKKLARFFTDYHIPPAAVPHAAYSSLRRPVAPRPYEDPSARRCPPDFRRHSPENRDPPPGGL</sequence>
<organism evidence="15 16">
    <name type="scientific">Acipenser oxyrinchus oxyrinchus</name>
    <dbReference type="NCBI Taxonomy" id="40147"/>
    <lineage>
        <taxon>Eukaryota</taxon>
        <taxon>Metazoa</taxon>
        <taxon>Chordata</taxon>
        <taxon>Craniata</taxon>
        <taxon>Vertebrata</taxon>
        <taxon>Euteleostomi</taxon>
        <taxon>Actinopterygii</taxon>
        <taxon>Chondrostei</taxon>
        <taxon>Acipenseriformes</taxon>
        <taxon>Acipenseridae</taxon>
        <taxon>Acipenser</taxon>
    </lineage>
</organism>
<keyword evidence="16" id="KW-1185">Reference proteome</keyword>
<dbReference type="InterPro" id="IPR034506">
    <property type="entry name" value="RBM14_RRM1"/>
</dbReference>
<evidence type="ECO:0000256" key="1">
    <source>
        <dbReference type="ARBA" id="ARBA00004123"/>
    </source>
</evidence>
<evidence type="ECO:0000259" key="14">
    <source>
        <dbReference type="PROSITE" id="PS50158"/>
    </source>
</evidence>